<evidence type="ECO:0000256" key="3">
    <source>
        <dbReference type="ARBA" id="ARBA00022475"/>
    </source>
</evidence>
<dbReference type="RefSeq" id="WP_342019794.1">
    <property type="nucleotide sequence ID" value="NZ_JBBYAK010000001.1"/>
</dbReference>
<keyword evidence="4 7" id="KW-0812">Transmembrane</keyword>
<dbReference type="PROSITE" id="PS50850">
    <property type="entry name" value="MFS"/>
    <property type="match status" value="1"/>
</dbReference>
<evidence type="ECO:0000259" key="8">
    <source>
        <dbReference type="PROSITE" id="PS50850"/>
    </source>
</evidence>
<dbReference type="CDD" id="cd06173">
    <property type="entry name" value="MFS_MefA_like"/>
    <property type="match status" value="1"/>
</dbReference>
<organism evidence="9 10">
    <name type="scientific">Caldifermentibacillus hisashii</name>
    <dbReference type="NCBI Taxonomy" id="996558"/>
    <lineage>
        <taxon>Bacteria</taxon>
        <taxon>Bacillati</taxon>
        <taxon>Bacillota</taxon>
        <taxon>Bacilli</taxon>
        <taxon>Bacillales</taxon>
        <taxon>Bacillaceae</taxon>
        <taxon>Caldifermentibacillus</taxon>
    </lineage>
</organism>
<evidence type="ECO:0000256" key="2">
    <source>
        <dbReference type="ARBA" id="ARBA00022448"/>
    </source>
</evidence>
<feature type="transmembrane region" description="Helical" evidence="7">
    <location>
        <begin position="140"/>
        <end position="162"/>
    </location>
</feature>
<comment type="caution">
    <text evidence="9">The sequence shown here is derived from an EMBL/GenBank/DDBJ whole genome shotgun (WGS) entry which is preliminary data.</text>
</comment>
<keyword evidence="10" id="KW-1185">Reference proteome</keyword>
<dbReference type="InterPro" id="IPR011701">
    <property type="entry name" value="MFS"/>
</dbReference>
<feature type="transmembrane region" description="Helical" evidence="7">
    <location>
        <begin position="311"/>
        <end position="331"/>
    </location>
</feature>
<evidence type="ECO:0000256" key="6">
    <source>
        <dbReference type="ARBA" id="ARBA00023136"/>
    </source>
</evidence>
<feature type="transmembrane region" description="Helical" evidence="7">
    <location>
        <begin position="288"/>
        <end position="305"/>
    </location>
</feature>
<sequence>MNIYLIKNFNFLLLLSSSNTSKLGTKIYEVILAFWLVKETGDASTFGIISAANLFSVVFFNFISGAIVDRYNKKRLLLLSDIISAFACFLVFIIIIEDTINIPLLILASIILGASNSIFNPAHKSILPNLVKKTAIVKANSWITISGQIITLIGPLLGGILLNNFTGGLAIAFFINGLSFLISAICISLIKYKQVKQNIDKKFISDIVSGYRYVYKHNWLFRLLIVTSLVNFFIAAFNVILPMYYIKYFNENNMLFSYALMSEALFAILAGIIISFQKNEKITRKMNNSLILCGMSLVFLQVIFIEWVSFLFVGLFSYFLTKFNVYFFSIIQTKVDDYILGKVFSIIFLFSLSMMPFGNLVFGFISKYTIDYIFIISGIGIVLSCLIVKNKF</sequence>
<proteinExistence type="predicted"/>
<keyword evidence="3" id="KW-1003">Cell membrane</keyword>
<name>A0ABU9JXB9_9BACI</name>
<evidence type="ECO:0000256" key="1">
    <source>
        <dbReference type="ARBA" id="ARBA00004651"/>
    </source>
</evidence>
<dbReference type="SUPFAM" id="SSF103473">
    <property type="entry name" value="MFS general substrate transporter"/>
    <property type="match status" value="1"/>
</dbReference>
<dbReference type="InterPro" id="IPR036259">
    <property type="entry name" value="MFS_trans_sf"/>
</dbReference>
<feature type="transmembrane region" description="Helical" evidence="7">
    <location>
        <begin position="168"/>
        <end position="192"/>
    </location>
</feature>
<keyword evidence="2" id="KW-0813">Transport</keyword>
<dbReference type="Pfam" id="PF07690">
    <property type="entry name" value="MFS_1"/>
    <property type="match status" value="1"/>
</dbReference>
<feature type="domain" description="Major facilitator superfamily (MFS) profile" evidence="8">
    <location>
        <begin position="1"/>
        <end position="392"/>
    </location>
</feature>
<feature type="transmembrane region" description="Helical" evidence="7">
    <location>
        <begin position="43"/>
        <end position="64"/>
    </location>
</feature>
<dbReference type="PANTHER" id="PTHR23513:SF11">
    <property type="entry name" value="STAPHYLOFERRIN A TRANSPORTER"/>
    <property type="match status" value="1"/>
</dbReference>
<dbReference type="Proteomes" id="UP001459714">
    <property type="component" value="Unassembled WGS sequence"/>
</dbReference>
<feature type="transmembrane region" description="Helical" evidence="7">
    <location>
        <begin position="76"/>
        <end position="96"/>
    </location>
</feature>
<dbReference type="PANTHER" id="PTHR23513">
    <property type="entry name" value="INTEGRAL MEMBRANE EFFLUX PROTEIN-RELATED"/>
    <property type="match status" value="1"/>
</dbReference>
<keyword evidence="5 7" id="KW-1133">Transmembrane helix</keyword>
<keyword evidence="6 7" id="KW-0472">Membrane</keyword>
<comment type="subcellular location">
    <subcellularLocation>
        <location evidence="1">Cell membrane</location>
        <topology evidence="1">Multi-pass membrane protein</topology>
    </subcellularLocation>
</comment>
<evidence type="ECO:0000313" key="9">
    <source>
        <dbReference type="EMBL" id="MEL3956460.1"/>
    </source>
</evidence>
<feature type="transmembrane region" description="Helical" evidence="7">
    <location>
        <begin position="343"/>
        <end position="366"/>
    </location>
</feature>
<evidence type="ECO:0000256" key="7">
    <source>
        <dbReference type="SAM" id="Phobius"/>
    </source>
</evidence>
<feature type="transmembrane region" description="Helical" evidence="7">
    <location>
        <begin position="256"/>
        <end position="276"/>
    </location>
</feature>
<evidence type="ECO:0000256" key="5">
    <source>
        <dbReference type="ARBA" id="ARBA00022989"/>
    </source>
</evidence>
<accession>A0ABU9JXB9</accession>
<gene>
    <name evidence="9" type="ORF">NST17_04445</name>
</gene>
<evidence type="ECO:0000313" key="10">
    <source>
        <dbReference type="Proteomes" id="UP001459714"/>
    </source>
</evidence>
<dbReference type="Gene3D" id="1.20.1250.20">
    <property type="entry name" value="MFS general substrate transporter like domains"/>
    <property type="match status" value="1"/>
</dbReference>
<feature type="transmembrane region" description="Helical" evidence="7">
    <location>
        <begin position="372"/>
        <end position="388"/>
    </location>
</feature>
<protein>
    <submittedName>
        <fullName evidence="9">MFS transporter</fullName>
    </submittedName>
</protein>
<evidence type="ECO:0000256" key="4">
    <source>
        <dbReference type="ARBA" id="ARBA00022692"/>
    </source>
</evidence>
<feature type="transmembrane region" description="Helical" evidence="7">
    <location>
        <begin position="219"/>
        <end position="244"/>
    </location>
</feature>
<reference evidence="9 10" key="1">
    <citation type="submission" date="2024-03" db="EMBL/GenBank/DDBJ databases">
        <title>Bacilli Hybrid Assemblies.</title>
        <authorList>
            <person name="Kovac J."/>
        </authorList>
    </citation>
    <scope>NUCLEOTIDE SEQUENCE [LARGE SCALE GENOMIC DNA]</scope>
    <source>
        <strain evidence="9 10">FSL M8-0022</strain>
    </source>
</reference>
<dbReference type="InterPro" id="IPR020846">
    <property type="entry name" value="MFS_dom"/>
</dbReference>
<feature type="transmembrane region" description="Helical" evidence="7">
    <location>
        <begin position="102"/>
        <end position="119"/>
    </location>
</feature>
<dbReference type="EMBL" id="JBBYAK010000001">
    <property type="protein sequence ID" value="MEL3956460.1"/>
    <property type="molecule type" value="Genomic_DNA"/>
</dbReference>